<sequence length="308" mass="32315">MRAALIRSFDGPESVEIADVVEPAVGPDSVLIEVAATSVNPVDWKILHGGMQAAIPHHLPMTPGWDVAGTVAAVGPAIRDLQIGDRVAAYARKDHVRDGTFAERVAVPERSWALVPDEVDLEVAACLPLAGMTADMLLDAAAVGEGDTVLVHAAAGGVGSFAVQLAALRGATVVGTASERNHDYLRDLGATPVTYGEGLVDHVREVAPDGVDAVVDLVGGAALEATPQVLRDGGRVASVIDPSVADRFGGTYVFVRPDRARLTRLLQLVAEGRLKVEIAERYPLEQAREAFLASKAGHVRGKVVVTRD</sequence>
<organism evidence="2 3">
    <name type="scientific">Georgenia halotolerans</name>
    <dbReference type="NCBI Taxonomy" id="3028317"/>
    <lineage>
        <taxon>Bacteria</taxon>
        <taxon>Bacillati</taxon>
        <taxon>Actinomycetota</taxon>
        <taxon>Actinomycetes</taxon>
        <taxon>Micrococcales</taxon>
        <taxon>Bogoriellaceae</taxon>
        <taxon>Georgenia</taxon>
    </lineage>
</organism>
<name>A0ABT5U2M2_9MICO</name>
<evidence type="ECO:0000313" key="2">
    <source>
        <dbReference type="EMBL" id="MDD9207729.1"/>
    </source>
</evidence>
<protein>
    <submittedName>
        <fullName evidence="2">NADP-dependent oxidoreductase</fullName>
    </submittedName>
</protein>
<gene>
    <name evidence="2" type="ORF">PU560_14830</name>
</gene>
<reference evidence="2" key="1">
    <citation type="submission" date="2023-02" db="EMBL/GenBank/DDBJ databases">
        <title>Georgenia sp.10Sc9-8, isolated from a soil sample collected from the Taklamakan desert.</title>
        <authorList>
            <person name="Liu S."/>
        </authorList>
    </citation>
    <scope>NUCLEOTIDE SEQUENCE</scope>
    <source>
        <strain evidence="2">10Sc9-8</strain>
    </source>
</reference>
<dbReference type="InterPro" id="IPR020843">
    <property type="entry name" value="ER"/>
</dbReference>
<dbReference type="Pfam" id="PF13602">
    <property type="entry name" value="ADH_zinc_N_2"/>
    <property type="match status" value="1"/>
</dbReference>
<dbReference type="SUPFAM" id="SSF51735">
    <property type="entry name" value="NAD(P)-binding Rossmann-fold domains"/>
    <property type="match status" value="1"/>
</dbReference>
<evidence type="ECO:0000259" key="1">
    <source>
        <dbReference type="SMART" id="SM00829"/>
    </source>
</evidence>
<evidence type="ECO:0000313" key="3">
    <source>
        <dbReference type="Proteomes" id="UP001165561"/>
    </source>
</evidence>
<dbReference type="CDD" id="cd05289">
    <property type="entry name" value="MDR_like_2"/>
    <property type="match status" value="1"/>
</dbReference>
<dbReference type="Proteomes" id="UP001165561">
    <property type="component" value="Unassembled WGS sequence"/>
</dbReference>
<keyword evidence="3" id="KW-1185">Reference proteome</keyword>
<dbReference type="EMBL" id="JARACI010001148">
    <property type="protein sequence ID" value="MDD9207729.1"/>
    <property type="molecule type" value="Genomic_DNA"/>
</dbReference>
<dbReference type="InterPro" id="IPR052733">
    <property type="entry name" value="Chloroplast_QOR"/>
</dbReference>
<dbReference type="InterPro" id="IPR011032">
    <property type="entry name" value="GroES-like_sf"/>
</dbReference>
<dbReference type="PANTHER" id="PTHR44013">
    <property type="entry name" value="ZINC-TYPE ALCOHOL DEHYDROGENASE-LIKE PROTEIN C16A3.02C"/>
    <property type="match status" value="1"/>
</dbReference>
<accession>A0ABT5U2M2</accession>
<dbReference type="Pfam" id="PF08240">
    <property type="entry name" value="ADH_N"/>
    <property type="match status" value="1"/>
</dbReference>
<dbReference type="Gene3D" id="3.40.50.720">
    <property type="entry name" value="NAD(P)-binding Rossmann-like Domain"/>
    <property type="match status" value="1"/>
</dbReference>
<dbReference type="InterPro" id="IPR013154">
    <property type="entry name" value="ADH-like_N"/>
</dbReference>
<proteinExistence type="predicted"/>
<comment type="caution">
    <text evidence="2">The sequence shown here is derived from an EMBL/GenBank/DDBJ whole genome shotgun (WGS) entry which is preliminary data.</text>
</comment>
<dbReference type="InterPro" id="IPR036291">
    <property type="entry name" value="NAD(P)-bd_dom_sf"/>
</dbReference>
<dbReference type="SUPFAM" id="SSF50129">
    <property type="entry name" value="GroES-like"/>
    <property type="match status" value="1"/>
</dbReference>
<dbReference type="SMART" id="SM00829">
    <property type="entry name" value="PKS_ER"/>
    <property type="match status" value="1"/>
</dbReference>
<feature type="domain" description="Enoyl reductase (ER)" evidence="1">
    <location>
        <begin position="11"/>
        <end position="305"/>
    </location>
</feature>
<dbReference type="PANTHER" id="PTHR44013:SF1">
    <property type="entry name" value="ZINC-TYPE ALCOHOL DEHYDROGENASE-LIKE PROTEIN C16A3.02C"/>
    <property type="match status" value="1"/>
</dbReference>
<dbReference type="Gene3D" id="3.90.180.10">
    <property type="entry name" value="Medium-chain alcohol dehydrogenases, catalytic domain"/>
    <property type="match status" value="1"/>
</dbReference>